<organism evidence="3 4">
    <name type="scientific">Pseudomonas japonica</name>
    <dbReference type="NCBI Taxonomy" id="256466"/>
    <lineage>
        <taxon>Bacteria</taxon>
        <taxon>Pseudomonadati</taxon>
        <taxon>Pseudomonadota</taxon>
        <taxon>Gammaproteobacteria</taxon>
        <taxon>Pseudomonadales</taxon>
        <taxon>Pseudomonadaceae</taxon>
        <taxon>Pseudomonas</taxon>
    </lineage>
</organism>
<proteinExistence type="predicted"/>
<name>A0A239G9K5_9PSED</name>
<keyword evidence="4" id="KW-1185">Reference proteome</keyword>
<dbReference type="Proteomes" id="UP000198407">
    <property type="component" value="Unassembled WGS sequence"/>
</dbReference>
<feature type="region of interest" description="Disordered" evidence="1">
    <location>
        <begin position="403"/>
        <end position="431"/>
    </location>
</feature>
<evidence type="ECO:0000256" key="1">
    <source>
        <dbReference type="SAM" id="MobiDB-lite"/>
    </source>
</evidence>
<accession>A0A239G9K5</accession>
<protein>
    <submittedName>
        <fullName evidence="3">Relaxase/Mobilisation nuclease domain-containing protein</fullName>
    </submittedName>
</protein>
<feature type="domain" description="MobA/VirD2-like nuclease" evidence="2">
    <location>
        <begin position="70"/>
        <end position="166"/>
    </location>
</feature>
<dbReference type="RefSeq" id="WP_167335843.1">
    <property type="nucleotide sequence ID" value="NZ_FZOL01000012.1"/>
</dbReference>
<dbReference type="STRING" id="1215104.GCA_000730585_04339"/>
<dbReference type="InterPro" id="IPR005094">
    <property type="entry name" value="Endonuclease_MobA/VirD2"/>
</dbReference>
<dbReference type="EMBL" id="FZOL01000012">
    <property type="protein sequence ID" value="SNS65625.1"/>
    <property type="molecule type" value="Genomic_DNA"/>
</dbReference>
<evidence type="ECO:0000313" key="4">
    <source>
        <dbReference type="Proteomes" id="UP000198407"/>
    </source>
</evidence>
<sequence length="431" mass="48246">MIGKVLRSSTGSSTNRIKYVYGAKKHDHELAGIKTIDTNCFAFFPEIGMRKGSVEDLGCMILDMDVATKLKIGEQGKPKRNLKPIFHAVLSLDVGESLTDEQWQVAVRHYLKMMGFSTSNKYAAVLHPDTGNQHVHIVANRIRYEPGFKMVHDKNNFELNLQSISDIECLFGLRKAPRPEESWSVAVRSRDVQGAARAHSMPYRSRLAARVGACVESTKERNGDIINLVRALRRQGVYVHLRYDSQGLPRGIAYEFDGRVTSGKVLKKARFTFQKLTLQEGIRYEPHMLLQLQAEISKRVPTSKGKSNPAEQRYWVNGGWIYMYFVPENTARAPFIKLKVKKSGAQVRQEITYEEAMALIRAILQILAALFGADAGYSAKPGNPRGKGYAEYDQEKEFPFLLSNEPDGDPLHSPLAVKLSSSGVGQTAELA</sequence>
<dbReference type="AlphaFoldDB" id="A0A239G9K5"/>
<evidence type="ECO:0000313" key="3">
    <source>
        <dbReference type="EMBL" id="SNS65625.1"/>
    </source>
</evidence>
<evidence type="ECO:0000259" key="2">
    <source>
        <dbReference type="Pfam" id="PF03432"/>
    </source>
</evidence>
<dbReference type="Pfam" id="PF03432">
    <property type="entry name" value="Relaxase"/>
    <property type="match status" value="1"/>
</dbReference>
<gene>
    <name evidence="3" type="ORF">SAMN05444352_11230</name>
</gene>
<reference evidence="4" key="1">
    <citation type="submission" date="2017-06" db="EMBL/GenBank/DDBJ databases">
        <authorList>
            <person name="Varghese N."/>
            <person name="Submissions S."/>
        </authorList>
    </citation>
    <scope>NUCLEOTIDE SEQUENCE [LARGE SCALE GENOMIC DNA]</scope>
    <source>
        <strain evidence="4">DSM 22348</strain>
    </source>
</reference>